<reference evidence="1 2" key="1">
    <citation type="submission" date="2020-07" db="EMBL/GenBank/DDBJ databases">
        <authorList>
            <person name="Li M."/>
        </authorList>
    </citation>
    <scope>NUCLEOTIDE SEQUENCE [LARGE SCALE GENOMIC DNA]</scope>
    <source>
        <strain evidence="1 2">DSM 23284</strain>
    </source>
</reference>
<sequence length="469" mass="50426">MTGGRFDHHGNRQRAGSYRGWRGVFWPPADGYRVLCLDIGAEAPSLGSAFEEDMAHLAALIESEWTACKRQGVPGRTRLRDPEPIAACLRKLAARLPAQNDRQALSLRANALETGYDAAALAQLAEIDEEIAFVAGQIATWYGKQTGGLPTAFGCRRDEAARAAVAKARDMQGEVGDCLRGLRAGLTLGEVPAFAPSRVFLMAGEGNRLPKHIAYFLPEDEGVKRSPFKKSYYFTNTHRALIDAVSLPLARRLLDLGSPFPEEASGFGQIPTLGVLAHEFGHFVHRPETEFAALNAADRWNSVVLQEVAADVFGVLILAEVLAPALDLPPEQVLGYHLAETLRYVDRGLGLFPDSDGMYLQLGYLTAFGVLAFAEAGPDGRSAPCLVGDPQAVLAGFRSLARVLADTLLAGEVDRSLALCRDFGPGAGTETARRLAPLLEHLAEGLPTSIDYRQEQAVAETGARVAIAS</sequence>
<evidence type="ECO:0008006" key="3">
    <source>
        <dbReference type="Google" id="ProtNLM"/>
    </source>
</evidence>
<accession>A0A838Y1A3</accession>
<dbReference type="RefSeq" id="WP_181760930.1">
    <property type="nucleotide sequence ID" value="NZ_BMCR01000003.1"/>
</dbReference>
<organism evidence="1 2">
    <name type="scientific">Stappia taiwanensis</name>
    <dbReference type="NCBI Taxonomy" id="992267"/>
    <lineage>
        <taxon>Bacteria</taxon>
        <taxon>Pseudomonadati</taxon>
        <taxon>Pseudomonadota</taxon>
        <taxon>Alphaproteobacteria</taxon>
        <taxon>Hyphomicrobiales</taxon>
        <taxon>Stappiaceae</taxon>
        <taxon>Stappia</taxon>
    </lineage>
</organism>
<keyword evidence="2" id="KW-1185">Reference proteome</keyword>
<dbReference type="AlphaFoldDB" id="A0A838Y1A3"/>
<evidence type="ECO:0000313" key="1">
    <source>
        <dbReference type="EMBL" id="MBA4612730.1"/>
    </source>
</evidence>
<dbReference type="EMBL" id="JACEON010000013">
    <property type="protein sequence ID" value="MBA4612730.1"/>
    <property type="molecule type" value="Genomic_DNA"/>
</dbReference>
<name>A0A838Y1A3_9HYPH</name>
<reference evidence="1 2" key="2">
    <citation type="submission" date="2020-08" db="EMBL/GenBank/DDBJ databases">
        <title>Stappia taiwanensis sp. nov., isolated from a coastal thermal spring.</title>
        <authorList>
            <person name="Kampfer P."/>
        </authorList>
    </citation>
    <scope>NUCLEOTIDE SEQUENCE [LARGE SCALE GENOMIC DNA]</scope>
    <source>
        <strain evidence="1 2">DSM 23284</strain>
    </source>
</reference>
<gene>
    <name evidence="1" type="ORF">H1W37_13765</name>
</gene>
<dbReference type="Proteomes" id="UP000559404">
    <property type="component" value="Unassembled WGS sequence"/>
</dbReference>
<proteinExistence type="predicted"/>
<evidence type="ECO:0000313" key="2">
    <source>
        <dbReference type="Proteomes" id="UP000559404"/>
    </source>
</evidence>
<protein>
    <recommendedName>
        <fullName evidence="3">Peptidase family M49</fullName>
    </recommendedName>
</protein>
<comment type="caution">
    <text evidence="1">The sequence shown here is derived from an EMBL/GenBank/DDBJ whole genome shotgun (WGS) entry which is preliminary data.</text>
</comment>